<keyword evidence="2" id="KW-0808">Transferase</keyword>
<evidence type="ECO:0000313" key="3">
    <source>
        <dbReference type="Proteomes" id="UP000266915"/>
    </source>
</evidence>
<dbReference type="SUPFAM" id="SSF55729">
    <property type="entry name" value="Acyl-CoA N-acyltransferases (Nat)"/>
    <property type="match status" value="1"/>
</dbReference>
<evidence type="ECO:0000313" key="2">
    <source>
        <dbReference type="EMBL" id="ROR82678.1"/>
    </source>
</evidence>
<dbReference type="InterPro" id="IPR000182">
    <property type="entry name" value="GNAT_dom"/>
</dbReference>
<reference evidence="2 3" key="1">
    <citation type="submission" date="2018-11" db="EMBL/GenBank/DDBJ databases">
        <title>Sequencing the genomes of 1000 actinobacteria strains.</title>
        <authorList>
            <person name="Klenk H.-P."/>
        </authorList>
    </citation>
    <scope>NUCLEOTIDE SEQUENCE [LARGE SCALE GENOMIC DNA]</scope>
    <source>
        <strain evidence="2 3">DSM 14012</strain>
    </source>
</reference>
<evidence type="ECO:0000259" key="1">
    <source>
        <dbReference type="PROSITE" id="PS51186"/>
    </source>
</evidence>
<gene>
    <name evidence="2" type="ORF">EDD42_2772</name>
</gene>
<proteinExistence type="predicted"/>
<name>A0A3N2C582_9MICO</name>
<dbReference type="EMBL" id="RKHL01000001">
    <property type="protein sequence ID" value="ROR82678.1"/>
    <property type="molecule type" value="Genomic_DNA"/>
</dbReference>
<dbReference type="Pfam" id="PF12746">
    <property type="entry name" value="GNAT_acetyltran"/>
    <property type="match status" value="1"/>
</dbReference>
<organism evidence="2 3">
    <name type="scientific">Plantibacter flavus</name>
    <dbReference type="NCBI Taxonomy" id="150123"/>
    <lineage>
        <taxon>Bacteria</taxon>
        <taxon>Bacillati</taxon>
        <taxon>Actinomycetota</taxon>
        <taxon>Actinomycetes</taxon>
        <taxon>Micrococcales</taxon>
        <taxon>Microbacteriaceae</taxon>
        <taxon>Plantibacter</taxon>
    </lineage>
</organism>
<dbReference type="GO" id="GO:0016747">
    <property type="term" value="F:acyltransferase activity, transferring groups other than amino-acyl groups"/>
    <property type="evidence" value="ECO:0007669"/>
    <property type="project" value="InterPro"/>
</dbReference>
<feature type="domain" description="N-acetyltransferase" evidence="1">
    <location>
        <begin position="106"/>
        <end position="246"/>
    </location>
</feature>
<dbReference type="RefSeq" id="WP_085512460.1">
    <property type="nucleotide sequence ID" value="NZ_FXAP01000004.1"/>
</dbReference>
<dbReference type="InterPro" id="IPR027365">
    <property type="entry name" value="GNAT_acetyltra_YdfB-like"/>
</dbReference>
<dbReference type="Gene3D" id="3.40.630.30">
    <property type="match status" value="1"/>
</dbReference>
<dbReference type="PROSITE" id="PS51186">
    <property type="entry name" value="GNAT"/>
    <property type="match status" value="1"/>
</dbReference>
<dbReference type="Proteomes" id="UP000266915">
    <property type="component" value="Unassembled WGS sequence"/>
</dbReference>
<dbReference type="CDD" id="cd04301">
    <property type="entry name" value="NAT_SF"/>
    <property type="match status" value="1"/>
</dbReference>
<protein>
    <submittedName>
        <fullName evidence="2">GNAT acetyltransferase-like protein</fullName>
    </submittedName>
</protein>
<dbReference type="InterPro" id="IPR016181">
    <property type="entry name" value="Acyl_CoA_acyltransferase"/>
</dbReference>
<sequence length="250" mass="26176">MQQEDARVLATVRRLWQGLASPTARFSAGRVAVVVNAGSMACPPGWIGVVEIDGSALAIVPDDDTARRLAIEDESPRSVGTVEFLRSRVQVADVLGPATLDYLLPGRFRPAEEIDVVASKASDPAIESLLSKVGDDEASESGIFGITSPLFSVREHGRVLAVAGYRSWPLGVAHVTALTAPEARGTGLATRLASTAVEHALAAGLLPQWRAADTNPGSRAVARKLGFSAIGRQLSARPVVAEWPAPSADA</sequence>
<keyword evidence="3" id="KW-1185">Reference proteome</keyword>
<dbReference type="AlphaFoldDB" id="A0A3N2C582"/>
<accession>A0A3N2C582</accession>
<comment type="caution">
    <text evidence="2">The sequence shown here is derived from an EMBL/GenBank/DDBJ whole genome shotgun (WGS) entry which is preliminary data.</text>
</comment>